<keyword evidence="3" id="KW-1185">Reference proteome</keyword>
<comment type="caution">
    <text evidence="2">The sequence shown here is derived from an EMBL/GenBank/DDBJ whole genome shotgun (WGS) entry which is preliminary data.</text>
</comment>
<dbReference type="InterPro" id="IPR006016">
    <property type="entry name" value="UspA"/>
</dbReference>
<dbReference type="EMBL" id="SZZH01000001">
    <property type="protein sequence ID" value="TKV60211.1"/>
    <property type="molecule type" value="Genomic_DNA"/>
</dbReference>
<dbReference type="Pfam" id="PF00582">
    <property type="entry name" value="Usp"/>
    <property type="match status" value="1"/>
</dbReference>
<dbReference type="AlphaFoldDB" id="A0A4U6QIY6"/>
<organism evidence="2 3">
    <name type="scientific">Nakamurella flava</name>
    <dbReference type="NCBI Taxonomy" id="2576308"/>
    <lineage>
        <taxon>Bacteria</taxon>
        <taxon>Bacillati</taxon>
        <taxon>Actinomycetota</taxon>
        <taxon>Actinomycetes</taxon>
        <taxon>Nakamurellales</taxon>
        <taxon>Nakamurellaceae</taxon>
        <taxon>Nakamurella</taxon>
    </lineage>
</organism>
<dbReference type="Proteomes" id="UP000306985">
    <property type="component" value="Unassembled WGS sequence"/>
</dbReference>
<protein>
    <submittedName>
        <fullName evidence="2">Universal stress protein</fullName>
    </submittedName>
</protein>
<evidence type="ECO:0000313" key="2">
    <source>
        <dbReference type="EMBL" id="TKV60211.1"/>
    </source>
</evidence>
<reference evidence="2 3" key="1">
    <citation type="submission" date="2019-05" db="EMBL/GenBank/DDBJ databases">
        <title>Nakamurella sp. N5BH11, whole genome shotgun sequence.</title>
        <authorList>
            <person name="Tuo L."/>
        </authorList>
    </citation>
    <scope>NUCLEOTIDE SEQUENCE [LARGE SCALE GENOMIC DNA]</scope>
    <source>
        <strain evidence="2 3">N5BH11</strain>
    </source>
</reference>
<dbReference type="OrthoDB" id="3734319at2"/>
<evidence type="ECO:0000313" key="3">
    <source>
        <dbReference type="Proteomes" id="UP000306985"/>
    </source>
</evidence>
<feature type="domain" description="UspA" evidence="1">
    <location>
        <begin position="14"/>
        <end position="143"/>
    </location>
</feature>
<dbReference type="Gene3D" id="3.40.50.12370">
    <property type="match status" value="1"/>
</dbReference>
<sequence length="169" mass="17847">MKAVVLITEGVWEAAVDAARDAVPADASIELLHVDTGDAEHVLEGAFSGLMGRGRRSGAPTALAQDLDQATAQLLDAAAQRLGRPCEKRALKGRPERVAVAAVEGADLLVMSRDGDFSRLGPKSIGHISRFIIDHVPCQLLLVWPGSVPPVSSIPPPPPPGHKPPHEHH</sequence>
<dbReference type="RefSeq" id="WP_137447514.1">
    <property type="nucleotide sequence ID" value="NZ_SZZH01000001.1"/>
</dbReference>
<proteinExistence type="predicted"/>
<gene>
    <name evidence="2" type="ORF">FDO65_00285</name>
</gene>
<accession>A0A4U6QIY6</accession>
<name>A0A4U6QIY6_9ACTN</name>
<evidence type="ECO:0000259" key="1">
    <source>
        <dbReference type="Pfam" id="PF00582"/>
    </source>
</evidence>
<dbReference type="SUPFAM" id="SSF52402">
    <property type="entry name" value="Adenine nucleotide alpha hydrolases-like"/>
    <property type="match status" value="1"/>
</dbReference>